<feature type="transmembrane region" description="Helical" evidence="11">
    <location>
        <begin position="332"/>
        <end position="353"/>
    </location>
</feature>
<protein>
    <submittedName>
        <fullName evidence="13">Hexose carrier protein</fullName>
    </submittedName>
</protein>
<feature type="domain" description="Major facilitator superfamily (MFS) profile" evidence="12">
    <location>
        <begin position="1"/>
        <end position="425"/>
    </location>
</feature>
<feature type="transmembrane region" description="Helical" evidence="11">
    <location>
        <begin position="64"/>
        <end position="86"/>
    </location>
</feature>
<dbReference type="Pfam" id="PF00083">
    <property type="entry name" value="Sugar_tr"/>
    <property type="match status" value="1"/>
</dbReference>
<evidence type="ECO:0000256" key="4">
    <source>
        <dbReference type="ARBA" id="ARBA00022597"/>
    </source>
</evidence>
<reference evidence="14" key="2">
    <citation type="journal article" date="2018" name="BMC Genomics">
        <title>A manually annotated Actinidia chinensis var. chinensis (kiwifruit) genome highlights the challenges associated with draft genomes and gene prediction in plants.</title>
        <authorList>
            <person name="Pilkington S.M."/>
            <person name="Crowhurst R."/>
            <person name="Hilario E."/>
            <person name="Nardozza S."/>
            <person name="Fraser L."/>
            <person name="Peng Y."/>
            <person name="Gunaseelan K."/>
            <person name="Simpson R."/>
            <person name="Tahir J."/>
            <person name="Deroles S.C."/>
            <person name="Templeton K."/>
            <person name="Luo Z."/>
            <person name="Davy M."/>
            <person name="Cheng C."/>
            <person name="McNeilage M."/>
            <person name="Scaglione D."/>
            <person name="Liu Y."/>
            <person name="Zhang Q."/>
            <person name="Datson P."/>
            <person name="De Silva N."/>
            <person name="Gardiner S.E."/>
            <person name="Bassett H."/>
            <person name="Chagne D."/>
            <person name="McCallum J."/>
            <person name="Dzierzon H."/>
            <person name="Deng C."/>
            <person name="Wang Y.Y."/>
            <person name="Barron L."/>
            <person name="Manako K."/>
            <person name="Bowen J."/>
            <person name="Foster T.M."/>
            <person name="Erridge Z.A."/>
            <person name="Tiffin H."/>
            <person name="Waite C.N."/>
            <person name="Davies K.M."/>
            <person name="Grierson E.P."/>
            <person name="Laing W.A."/>
            <person name="Kirk R."/>
            <person name="Chen X."/>
            <person name="Wood M."/>
            <person name="Montefiori M."/>
            <person name="Brummell D.A."/>
            <person name="Schwinn K.E."/>
            <person name="Catanach A."/>
            <person name="Fullerton C."/>
            <person name="Li D."/>
            <person name="Meiyalaghan S."/>
            <person name="Nieuwenhuizen N."/>
            <person name="Read N."/>
            <person name="Prakash R."/>
            <person name="Hunter D."/>
            <person name="Zhang H."/>
            <person name="McKenzie M."/>
            <person name="Knabel M."/>
            <person name="Harris A."/>
            <person name="Allan A.C."/>
            <person name="Gleave A."/>
            <person name="Chen A."/>
            <person name="Janssen B.J."/>
            <person name="Plunkett B."/>
            <person name="Ampomah-Dwamena C."/>
            <person name="Voogd C."/>
            <person name="Leif D."/>
            <person name="Lafferty D."/>
            <person name="Souleyre E.J.F."/>
            <person name="Varkonyi-Gasic E."/>
            <person name="Gambi F."/>
            <person name="Hanley J."/>
            <person name="Yao J.L."/>
            <person name="Cheung J."/>
            <person name="David K.M."/>
            <person name="Warren B."/>
            <person name="Marsh K."/>
            <person name="Snowden K.C."/>
            <person name="Lin-Wang K."/>
            <person name="Brian L."/>
            <person name="Martinez-Sanchez M."/>
            <person name="Wang M."/>
            <person name="Ileperuma N."/>
            <person name="Macnee N."/>
            <person name="Campin R."/>
            <person name="McAtee P."/>
            <person name="Drummond R.S.M."/>
            <person name="Espley R.V."/>
            <person name="Ireland H.S."/>
            <person name="Wu R."/>
            <person name="Atkinson R.G."/>
            <person name="Karunairetnam S."/>
            <person name="Bulley S."/>
            <person name="Chunkath S."/>
            <person name="Hanley Z."/>
            <person name="Storey R."/>
            <person name="Thrimawithana A.H."/>
            <person name="Thomson S."/>
            <person name="David C."/>
            <person name="Testolin R."/>
            <person name="Huang H."/>
            <person name="Hellens R.P."/>
            <person name="Schaffer R.J."/>
        </authorList>
    </citation>
    <scope>NUCLEOTIDE SEQUENCE [LARGE SCALE GENOMIC DNA]</scope>
    <source>
        <strain evidence="14">cv. Red5</strain>
    </source>
</reference>
<dbReference type="InterPro" id="IPR005829">
    <property type="entry name" value="Sugar_transporter_CS"/>
</dbReference>
<keyword evidence="7 11" id="KW-1133">Transmembrane helix</keyword>
<name>A0A2R6RR00_ACTCC</name>
<feature type="transmembrane region" description="Helical" evidence="11">
    <location>
        <begin position="299"/>
        <end position="320"/>
    </location>
</feature>
<dbReference type="PANTHER" id="PTHR23500">
    <property type="entry name" value="SOLUTE CARRIER FAMILY 2, FACILITATED GLUCOSE TRANSPORTER"/>
    <property type="match status" value="1"/>
</dbReference>
<comment type="similarity">
    <text evidence="2 10">Belongs to the major facilitator superfamily. Sugar transporter (TC 2.A.1.1) family.</text>
</comment>
<evidence type="ECO:0000313" key="14">
    <source>
        <dbReference type="Proteomes" id="UP000241394"/>
    </source>
</evidence>
<dbReference type="InterPro" id="IPR003663">
    <property type="entry name" value="Sugar/inositol_transpt"/>
</dbReference>
<organism evidence="13 14">
    <name type="scientific">Actinidia chinensis var. chinensis</name>
    <name type="common">Chinese soft-hair kiwi</name>
    <dbReference type="NCBI Taxonomy" id="1590841"/>
    <lineage>
        <taxon>Eukaryota</taxon>
        <taxon>Viridiplantae</taxon>
        <taxon>Streptophyta</taxon>
        <taxon>Embryophyta</taxon>
        <taxon>Tracheophyta</taxon>
        <taxon>Spermatophyta</taxon>
        <taxon>Magnoliopsida</taxon>
        <taxon>eudicotyledons</taxon>
        <taxon>Gunneridae</taxon>
        <taxon>Pentapetalae</taxon>
        <taxon>asterids</taxon>
        <taxon>Ericales</taxon>
        <taxon>Actinidiaceae</taxon>
        <taxon>Actinidia</taxon>
    </lineage>
</organism>
<dbReference type="AlphaFoldDB" id="A0A2R6RR00"/>
<dbReference type="SUPFAM" id="SSF103473">
    <property type="entry name" value="MFS general substrate transporter"/>
    <property type="match status" value="1"/>
</dbReference>
<feature type="transmembrane region" description="Helical" evidence="11">
    <location>
        <begin position="374"/>
        <end position="394"/>
    </location>
</feature>
<comment type="similarity">
    <text evidence="9">Belongs to the major facilitator superfamily. Phosphate:H(+) symporter (TC 2.A.1.9) family.</text>
</comment>
<evidence type="ECO:0000256" key="7">
    <source>
        <dbReference type="ARBA" id="ARBA00022989"/>
    </source>
</evidence>
<keyword evidence="14" id="KW-1185">Reference proteome</keyword>
<dbReference type="PROSITE" id="PS50850">
    <property type="entry name" value="MFS"/>
    <property type="match status" value="1"/>
</dbReference>
<comment type="subcellular location">
    <subcellularLocation>
        <location evidence="1">Membrane</location>
        <topology evidence="1">Multi-pass membrane protein</topology>
    </subcellularLocation>
</comment>
<evidence type="ECO:0000256" key="1">
    <source>
        <dbReference type="ARBA" id="ARBA00004141"/>
    </source>
</evidence>
<dbReference type="PROSITE" id="PS00217">
    <property type="entry name" value="SUGAR_TRANSPORT_2"/>
    <property type="match status" value="1"/>
</dbReference>
<feature type="transmembrane region" description="Helical" evidence="11">
    <location>
        <begin position="234"/>
        <end position="258"/>
    </location>
</feature>
<reference evidence="13 14" key="1">
    <citation type="submission" date="2017-07" db="EMBL/GenBank/DDBJ databases">
        <title>An improved, manually edited Actinidia chinensis var. chinensis (kiwifruit) genome highlights the challenges associated with draft genomes and gene prediction in plants.</title>
        <authorList>
            <person name="Pilkington S."/>
            <person name="Crowhurst R."/>
            <person name="Hilario E."/>
            <person name="Nardozza S."/>
            <person name="Fraser L."/>
            <person name="Peng Y."/>
            <person name="Gunaseelan K."/>
            <person name="Simpson R."/>
            <person name="Tahir J."/>
            <person name="Deroles S."/>
            <person name="Templeton K."/>
            <person name="Luo Z."/>
            <person name="Davy M."/>
            <person name="Cheng C."/>
            <person name="Mcneilage M."/>
            <person name="Scaglione D."/>
            <person name="Liu Y."/>
            <person name="Zhang Q."/>
            <person name="Datson P."/>
            <person name="De Silva N."/>
            <person name="Gardiner S."/>
            <person name="Bassett H."/>
            <person name="Chagne D."/>
            <person name="Mccallum J."/>
            <person name="Dzierzon H."/>
            <person name="Deng C."/>
            <person name="Wang Y.-Y."/>
            <person name="Barron N."/>
            <person name="Manako K."/>
            <person name="Bowen J."/>
            <person name="Foster T."/>
            <person name="Erridge Z."/>
            <person name="Tiffin H."/>
            <person name="Waite C."/>
            <person name="Davies K."/>
            <person name="Grierson E."/>
            <person name="Laing W."/>
            <person name="Kirk R."/>
            <person name="Chen X."/>
            <person name="Wood M."/>
            <person name="Montefiori M."/>
            <person name="Brummell D."/>
            <person name="Schwinn K."/>
            <person name="Catanach A."/>
            <person name="Fullerton C."/>
            <person name="Li D."/>
            <person name="Meiyalaghan S."/>
            <person name="Nieuwenhuizen N."/>
            <person name="Read N."/>
            <person name="Prakash R."/>
            <person name="Hunter D."/>
            <person name="Zhang H."/>
            <person name="Mckenzie M."/>
            <person name="Knabel M."/>
            <person name="Harris A."/>
            <person name="Allan A."/>
            <person name="Chen A."/>
            <person name="Janssen B."/>
            <person name="Plunkett B."/>
            <person name="Dwamena C."/>
            <person name="Voogd C."/>
            <person name="Leif D."/>
            <person name="Lafferty D."/>
            <person name="Souleyre E."/>
            <person name="Varkonyi-Gasic E."/>
            <person name="Gambi F."/>
            <person name="Hanley J."/>
            <person name="Yao J.-L."/>
            <person name="Cheung J."/>
            <person name="David K."/>
            <person name="Warren B."/>
            <person name="Marsh K."/>
            <person name="Snowden K."/>
            <person name="Lin-Wang K."/>
            <person name="Brian L."/>
            <person name="Martinez-Sanchez M."/>
            <person name="Wang M."/>
            <person name="Ileperuma N."/>
            <person name="Macnee N."/>
            <person name="Campin R."/>
            <person name="Mcatee P."/>
            <person name="Drummond R."/>
            <person name="Espley R."/>
            <person name="Ireland H."/>
            <person name="Wu R."/>
            <person name="Atkinson R."/>
            <person name="Karunairetnam S."/>
            <person name="Bulley S."/>
            <person name="Chunkath S."/>
            <person name="Hanley Z."/>
            <person name="Storey R."/>
            <person name="Thrimawithana A."/>
            <person name="Thomson S."/>
            <person name="David C."/>
            <person name="Testolin R."/>
        </authorList>
    </citation>
    <scope>NUCLEOTIDE SEQUENCE [LARGE SCALE GENOMIC DNA]</scope>
    <source>
        <strain evidence="14">cv. Red5</strain>
        <tissue evidence="13">Young leaf</tissue>
    </source>
</reference>
<dbReference type="InParanoid" id="A0A2R6RR00"/>
<keyword evidence="6" id="KW-0769">Symport</keyword>
<evidence type="ECO:0000256" key="8">
    <source>
        <dbReference type="ARBA" id="ARBA00023136"/>
    </source>
</evidence>
<feature type="transmembrane region" description="Helical" evidence="11">
    <location>
        <begin position="400"/>
        <end position="421"/>
    </location>
</feature>
<evidence type="ECO:0000256" key="10">
    <source>
        <dbReference type="RuleBase" id="RU003346"/>
    </source>
</evidence>
<dbReference type="GO" id="GO:0015145">
    <property type="term" value="F:monosaccharide transmembrane transporter activity"/>
    <property type="evidence" value="ECO:0007669"/>
    <property type="project" value="InterPro"/>
</dbReference>
<keyword evidence="5 11" id="KW-0812">Transmembrane</keyword>
<proteinExistence type="inferred from homology"/>
<evidence type="ECO:0000259" key="12">
    <source>
        <dbReference type="PROSITE" id="PS50850"/>
    </source>
</evidence>
<dbReference type="PANTHER" id="PTHR23500:SF30">
    <property type="entry name" value="SUGAR TRANSPORT PROTEIN 3"/>
    <property type="match status" value="1"/>
</dbReference>
<evidence type="ECO:0000256" key="9">
    <source>
        <dbReference type="ARBA" id="ARBA00044504"/>
    </source>
</evidence>
<dbReference type="InterPro" id="IPR020846">
    <property type="entry name" value="MFS_dom"/>
</dbReference>
<dbReference type="InterPro" id="IPR044778">
    <property type="entry name" value="MFS_STP/MST-like_plant"/>
</dbReference>
<feature type="transmembrane region" description="Helical" evidence="11">
    <location>
        <begin position="32"/>
        <end position="52"/>
    </location>
</feature>
<dbReference type="Gene3D" id="1.20.1250.20">
    <property type="entry name" value="MFS general substrate transporter like domains"/>
    <property type="match status" value="1"/>
</dbReference>
<keyword evidence="3 10" id="KW-0813">Transport</keyword>
<dbReference type="PROSITE" id="PS00216">
    <property type="entry name" value="SUGAR_TRANSPORT_1"/>
    <property type="match status" value="1"/>
</dbReference>
<feature type="transmembrane region" description="Helical" evidence="11">
    <location>
        <begin position="270"/>
        <end position="292"/>
    </location>
</feature>
<dbReference type="EMBL" id="NKQK01000003">
    <property type="protein sequence ID" value="PSS32440.1"/>
    <property type="molecule type" value="Genomic_DNA"/>
</dbReference>
<gene>
    <name evidence="13" type="ORF">CEY00_Acc02739</name>
</gene>
<dbReference type="InterPro" id="IPR005828">
    <property type="entry name" value="MFS_sugar_transport-like"/>
</dbReference>
<evidence type="ECO:0000256" key="11">
    <source>
        <dbReference type="SAM" id="Phobius"/>
    </source>
</evidence>
<dbReference type="Proteomes" id="UP000241394">
    <property type="component" value="Chromosome LG3"/>
</dbReference>
<dbReference type="GO" id="GO:0016020">
    <property type="term" value="C:membrane"/>
    <property type="evidence" value="ECO:0007669"/>
    <property type="project" value="UniProtKB-SubCell"/>
</dbReference>
<dbReference type="Gramene" id="PSS32440">
    <property type="protein sequence ID" value="PSS32440"/>
    <property type="gene ID" value="CEY00_Acc02739"/>
</dbReference>
<evidence type="ECO:0000256" key="3">
    <source>
        <dbReference type="ARBA" id="ARBA00022448"/>
    </source>
</evidence>
<keyword evidence="4" id="KW-0762">Sugar transport</keyword>
<dbReference type="InterPro" id="IPR036259">
    <property type="entry name" value="MFS_trans_sf"/>
</dbReference>
<dbReference type="NCBIfam" id="TIGR00879">
    <property type="entry name" value="SP"/>
    <property type="match status" value="1"/>
</dbReference>
<comment type="caution">
    <text evidence="13">The sequence shown here is derived from an EMBL/GenBank/DDBJ whole genome shotgun (WGS) entry which is preliminary data.</text>
</comment>
<dbReference type="OrthoDB" id="5296287at2759"/>
<dbReference type="GO" id="GO:0015293">
    <property type="term" value="F:symporter activity"/>
    <property type="evidence" value="ECO:0007669"/>
    <property type="project" value="UniProtKB-KW"/>
</dbReference>
<evidence type="ECO:0000256" key="5">
    <source>
        <dbReference type="ARBA" id="ARBA00022692"/>
    </source>
</evidence>
<evidence type="ECO:0000256" key="6">
    <source>
        <dbReference type="ARBA" id="ARBA00022847"/>
    </source>
</evidence>
<dbReference type="InterPro" id="IPR045262">
    <property type="entry name" value="STP/PLT_plant"/>
</dbReference>
<dbReference type="CDD" id="cd17361">
    <property type="entry name" value="MFS_STP"/>
    <property type="match status" value="1"/>
</dbReference>
<dbReference type="FunCoup" id="A0A2R6RR00">
    <property type="interactions" value="181"/>
</dbReference>
<evidence type="ECO:0000256" key="2">
    <source>
        <dbReference type="ARBA" id="ARBA00010992"/>
    </source>
</evidence>
<accession>A0A2R6RR00</accession>
<dbReference type="FunFam" id="1.20.1250.20:FF:000002">
    <property type="entry name" value="Sugar transport protein 13"/>
    <property type="match status" value="1"/>
</dbReference>
<feature type="transmembrane region" description="Helical" evidence="11">
    <location>
        <begin position="150"/>
        <end position="173"/>
    </location>
</feature>
<evidence type="ECO:0000313" key="13">
    <source>
        <dbReference type="EMBL" id="PSS32440.1"/>
    </source>
</evidence>
<sequence length="459" mass="50537">MDAFLKKFFPNVHTKLKEDTNTSNYCKFNSQLLTLFTSSLYVASFTASFFAAKATRSFGRRPSMFIGGAVYLAGAALSGTASSLYMLLSGRILLGVGIGFANQSVPLYLSEMAPPTYRGAISNSFQFSLNMGALSANLINYATVKMDGDWGWRISLTMAAFPAVILTVGSLFLPETPNSIIQRTENHQKAKLVLQRIRGTEDVQNELDDLINANAIAKTTHNPKITQRKYRPQLVMAIAIPFFQQVTGINAIAFYAPILFRTTGLGESASLLSAVVIRVVNATSTFISMLVVDKFGRRVLFTVGGVQMLVSQVMVGSIMASQLGDYGGVSKGYGFSLIILICIYVAGYGWSWGPLGWLVPSEIFPLEIRSAGQSINVGVSFLFTIIIAQTYLAMLCQFKAGIFFFFGGWVVVMTGFVYLFLPETKNVPIEKVDRVWKEHWFWKRIVGVEDEVITKIEGP</sequence>
<dbReference type="STRING" id="1590841.A0A2R6RR00"/>
<dbReference type="PRINTS" id="PR00171">
    <property type="entry name" value="SUGRTRNSPORT"/>
</dbReference>
<keyword evidence="8 11" id="KW-0472">Membrane</keyword>